<accession>A0A968GF99</accession>
<comment type="caution">
    <text evidence="1">The sequence shown here is derived from an EMBL/GenBank/DDBJ whole genome shotgun (WGS) entry which is preliminary data.</text>
</comment>
<dbReference type="Proteomes" id="UP000778951">
    <property type="component" value="Unassembled WGS sequence"/>
</dbReference>
<gene>
    <name evidence="1" type="ORF">HCT48_04815</name>
</gene>
<proteinExistence type="predicted"/>
<keyword evidence="2" id="KW-1185">Reference proteome</keyword>
<protein>
    <submittedName>
        <fullName evidence="1">Uncharacterized protein</fullName>
    </submittedName>
</protein>
<evidence type="ECO:0000313" key="1">
    <source>
        <dbReference type="EMBL" id="NIZ69536.1"/>
    </source>
</evidence>
<dbReference type="EMBL" id="JAATLM010000001">
    <property type="protein sequence ID" value="NIZ69536.1"/>
    <property type="molecule type" value="Genomic_DNA"/>
</dbReference>
<dbReference type="AlphaFoldDB" id="A0A968GF99"/>
<reference evidence="1" key="1">
    <citation type="submission" date="2020-03" db="EMBL/GenBank/DDBJ databases">
        <title>Spirochaetal bacteria isolated from arthropods constitute a novel genus Entomospira genus novum within the order Spirochaetales.</title>
        <authorList>
            <person name="Grana-Miraglia L."/>
            <person name="Sikutova S."/>
            <person name="Fingerle V."/>
            <person name="Sing A."/>
            <person name="Castillo-Ramirez S."/>
            <person name="Margos G."/>
            <person name="Rudolf I."/>
        </authorList>
    </citation>
    <scope>NUCLEOTIDE SEQUENCE</scope>
    <source>
        <strain evidence="1">BR149</strain>
    </source>
</reference>
<sequence>MHLYAIPLIHYRLKSVILSSQLAVKVKKDAILLY</sequence>
<evidence type="ECO:0000313" key="2">
    <source>
        <dbReference type="Proteomes" id="UP000778951"/>
    </source>
</evidence>
<organism evidence="1 2">
    <name type="scientific">Entomospira culicis</name>
    <dbReference type="NCBI Taxonomy" id="2719989"/>
    <lineage>
        <taxon>Bacteria</taxon>
        <taxon>Pseudomonadati</taxon>
        <taxon>Spirochaetota</taxon>
        <taxon>Spirochaetia</taxon>
        <taxon>Spirochaetales</taxon>
        <taxon>Spirochaetaceae</taxon>
        <taxon>Entomospira</taxon>
    </lineage>
</organism>
<name>A0A968GF99_9SPIO</name>